<keyword evidence="1" id="KW-1133">Transmembrane helix</keyword>
<feature type="transmembrane region" description="Helical" evidence="1">
    <location>
        <begin position="12"/>
        <end position="30"/>
    </location>
</feature>
<comment type="caution">
    <text evidence="2">The sequence shown here is derived from an EMBL/GenBank/DDBJ whole genome shotgun (WGS) entry which is preliminary data.</text>
</comment>
<evidence type="ECO:0000313" key="2">
    <source>
        <dbReference type="EMBL" id="TLP67115.1"/>
    </source>
</evidence>
<protein>
    <submittedName>
        <fullName evidence="2">Uncharacterized protein</fullName>
    </submittedName>
</protein>
<proteinExistence type="predicted"/>
<evidence type="ECO:0000313" key="3">
    <source>
        <dbReference type="Proteomes" id="UP000305041"/>
    </source>
</evidence>
<dbReference type="RefSeq" id="WP_138162330.1">
    <property type="nucleotide sequence ID" value="NZ_VAUA01000003.1"/>
</dbReference>
<gene>
    <name evidence="2" type="ORF">FEE96_07140</name>
</gene>
<keyword evidence="3" id="KW-1185">Reference proteome</keyword>
<keyword evidence="1" id="KW-0472">Membrane</keyword>
<organism evidence="2 3">
    <name type="scientific">Parasedimentitalea maritima</name>
    <dbReference type="NCBI Taxonomy" id="2578117"/>
    <lineage>
        <taxon>Bacteria</taxon>
        <taxon>Pseudomonadati</taxon>
        <taxon>Pseudomonadota</taxon>
        <taxon>Alphaproteobacteria</taxon>
        <taxon>Rhodobacterales</taxon>
        <taxon>Paracoccaceae</taxon>
        <taxon>Parasedimentitalea</taxon>
    </lineage>
</organism>
<evidence type="ECO:0000256" key="1">
    <source>
        <dbReference type="SAM" id="Phobius"/>
    </source>
</evidence>
<dbReference type="Proteomes" id="UP000305041">
    <property type="component" value="Unassembled WGS sequence"/>
</dbReference>
<keyword evidence="1" id="KW-0812">Transmembrane</keyword>
<accession>A0ABY2V2E8</accession>
<reference evidence="2 3" key="1">
    <citation type="submission" date="2019-05" db="EMBL/GenBank/DDBJ databases">
        <title>Draft genome sequence of Pelagicola sp. DSW4-44.</title>
        <authorList>
            <person name="Oh J."/>
        </authorList>
    </citation>
    <scope>NUCLEOTIDE SEQUENCE [LARGE SCALE GENOMIC DNA]</scope>
    <source>
        <strain evidence="2 3">DSW4-44</strain>
    </source>
</reference>
<sequence>MTSPEFLAILEQFQTTLVGVVGFVGVIWTLRANSKNAREEHRRQLGSRRTALRRILAAELRNYARALKKNIEAQRPNDEFLSVGRIHRLFSEQLTADLGLLELDEIDIVVNALISLDGMEHFLENISSQTSETRFLLPSASWEEFKKVNSTTADALNYAVQALEFSGEA</sequence>
<dbReference type="EMBL" id="VAUA01000003">
    <property type="protein sequence ID" value="TLP67115.1"/>
    <property type="molecule type" value="Genomic_DNA"/>
</dbReference>
<name>A0ABY2V2E8_9RHOB</name>